<evidence type="ECO:0000313" key="1">
    <source>
        <dbReference type="EMBL" id="PAE09008.1"/>
    </source>
</evidence>
<name>A0A268HGM2_9BACI</name>
<dbReference type="InterPro" id="IPR009097">
    <property type="entry name" value="Cyclic_Pdiesterase"/>
</dbReference>
<dbReference type="AlphaFoldDB" id="A0A268HGM2"/>
<gene>
    <name evidence="1" type="ORF">CHI12_03235</name>
</gene>
<reference evidence="1 2" key="1">
    <citation type="submission" date="2017-07" db="EMBL/GenBank/DDBJ databases">
        <title>Isolation and whole genome analysis of endospore-forming bacteria from heroin.</title>
        <authorList>
            <person name="Kalinowski J."/>
            <person name="Ahrens B."/>
            <person name="Al-Dilaimi A."/>
            <person name="Winkler A."/>
            <person name="Wibberg D."/>
            <person name="Schleenbecker U."/>
            <person name="Ruckert C."/>
            <person name="Wolfel R."/>
            <person name="Grass G."/>
        </authorList>
    </citation>
    <scope>NUCLEOTIDE SEQUENCE [LARGE SCALE GENOMIC DNA]</scope>
    <source>
        <strain evidence="1 2">7509</strain>
    </source>
</reference>
<sequence>MYAIVGYFDEVTESMIVQLWEDLRDRAITDYPFRRMGHRPHLTFSSFPELNPDLLQKLEPLADLSEALPLRFRLFGSFIKSDSFLLLPDPSSLLSEFHREVYALQAASSLYSPENWIPHVTIANHLNLDQQSAVQHLAKKRLEPFSGTLSKIALIQITEHAVIELQQYSL</sequence>
<proteinExistence type="predicted"/>
<dbReference type="SUPFAM" id="SSF55144">
    <property type="entry name" value="LigT-like"/>
    <property type="match status" value="1"/>
</dbReference>
<dbReference type="Proteomes" id="UP000216475">
    <property type="component" value="Unassembled WGS sequence"/>
</dbReference>
<comment type="caution">
    <text evidence="1">The sequence shown here is derived from an EMBL/GenBank/DDBJ whole genome shotgun (WGS) entry which is preliminary data.</text>
</comment>
<evidence type="ECO:0008006" key="3">
    <source>
        <dbReference type="Google" id="ProtNLM"/>
    </source>
</evidence>
<protein>
    <recommendedName>
        <fullName evidence="3">2'-5' RNA ligase</fullName>
    </recommendedName>
</protein>
<dbReference type="RefSeq" id="WP_095268643.1">
    <property type="nucleotide sequence ID" value="NZ_NPBH01000011.1"/>
</dbReference>
<accession>A0A268HGM2</accession>
<organism evidence="1 2">
    <name type="scientific">Terribacillus saccharophilus</name>
    <dbReference type="NCBI Taxonomy" id="361277"/>
    <lineage>
        <taxon>Bacteria</taxon>
        <taxon>Bacillati</taxon>
        <taxon>Bacillota</taxon>
        <taxon>Bacilli</taxon>
        <taxon>Bacillales</taxon>
        <taxon>Bacillaceae</taxon>
        <taxon>Terribacillus</taxon>
    </lineage>
</organism>
<evidence type="ECO:0000313" key="2">
    <source>
        <dbReference type="Proteomes" id="UP000216475"/>
    </source>
</evidence>
<dbReference type="PANTHER" id="PTHR36039">
    <property type="match status" value="1"/>
</dbReference>
<dbReference type="Pfam" id="PF13563">
    <property type="entry name" value="2_5_RNA_ligase2"/>
    <property type="match status" value="1"/>
</dbReference>
<dbReference type="PANTHER" id="PTHR36039:SF2">
    <property type="entry name" value="RNA LIGASE_CYCLIC NUCLEOTIDE PHOSPHODIESTERASE FAMILY PROTEIN"/>
    <property type="match status" value="1"/>
</dbReference>
<dbReference type="Gene3D" id="3.90.1140.10">
    <property type="entry name" value="Cyclic phosphodiesterase"/>
    <property type="match status" value="1"/>
</dbReference>
<dbReference type="EMBL" id="NPBH01000011">
    <property type="protein sequence ID" value="PAE09008.1"/>
    <property type="molecule type" value="Genomic_DNA"/>
</dbReference>